<evidence type="ECO:0000313" key="4">
    <source>
        <dbReference type="Proteomes" id="UP000075312"/>
    </source>
</evidence>
<sequence length="83" mass="8344">MIMVLGLIAYLPSALAQTGSVTGGTQNSAAASASDASGSHTVTWDLLDPGNDWAAVVVRSIFPVFSSGDSSIGSENTVIGTML</sequence>
<evidence type="ECO:0000313" key="3">
    <source>
        <dbReference type="EMBL" id="KXV68713.1"/>
    </source>
</evidence>
<reference evidence="3 4" key="1">
    <citation type="submission" date="2015-06" db="EMBL/GenBank/DDBJ databases">
        <title>Improved classification and identification of acetic acid bacteria using matrix-assisted laser desorption/ionization time-of-flight mass spectrometry; Gluconobacter nephelii and Gluconobacter uchimurae are later heterotypic synonyms of Gluconobacter japonicus and Gluconobacter oxydans, respectively.</title>
        <authorList>
            <person name="Li L."/>
            <person name="Cleenwerck I."/>
            <person name="De Vuyst L."/>
            <person name="Vandamme P."/>
        </authorList>
    </citation>
    <scope>NUCLEOTIDE SEQUENCE [LARGE SCALE GENOMIC DNA]</scope>
    <source>
        <strain evidence="3 4">LMG 1608</strain>
    </source>
</reference>
<feature type="region of interest" description="Disordered" evidence="1">
    <location>
        <begin position="18"/>
        <end position="37"/>
    </location>
</feature>
<feature type="compositionally biased region" description="Low complexity" evidence="1">
    <location>
        <begin position="28"/>
        <end position="37"/>
    </location>
</feature>
<evidence type="ECO:0000256" key="2">
    <source>
        <dbReference type="SAM" id="SignalP"/>
    </source>
</evidence>
<evidence type="ECO:0000256" key="1">
    <source>
        <dbReference type="SAM" id="MobiDB-lite"/>
    </source>
</evidence>
<proteinExistence type="predicted"/>
<name>A0A149ULL8_9PROT</name>
<dbReference type="Proteomes" id="UP000075312">
    <property type="component" value="Unassembled WGS sequence"/>
</dbReference>
<feature type="signal peptide" evidence="2">
    <location>
        <begin position="1"/>
        <end position="16"/>
    </location>
</feature>
<organism evidence="3 4">
    <name type="scientific">Acetobacter cerevisiae</name>
    <dbReference type="NCBI Taxonomy" id="178900"/>
    <lineage>
        <taxon>Bacteria</taxon>
        <taxon>Pseudomonadati</taxon>
        <taxon>Pseudomonadota</taxon>
        <taxon>Alphaproteobacteria</taxon>
        <taxon>Acetobacterales</taxon>
        <taxon>Acetobacteraceae</taxon>
        <taxon>Acetobacter</taxon>
    </lineage>
</organism>
<feature type="compositionally biased region" description="Polar residues" evidence="1">
    <location>
        <begin position="18"/>
        <end position="27"/>
    </location>
</feature>
<accession>A0A149ULL8</accession>
<feature type="chain" id="PRO_5007556699" evidence="2">
    <location>
        <begin position="17"/>
        <end position="83"/>
    </location>
</feature>
<dbReference type="EMBL" id="LHZY01000152">
    <property type="protein sequence ID" value="KXV68713.1"/>
    <property type="molecule type" value="Genomic_DNA"/>
</dbReference>
<protein>
    <submittedName>
        <fullName evidence="3">Uncharacterized protein</fullName>
    </submittedName>
</protein>
<keyword evidence="2" id="KW-0732">Signal</keyword>
<gene>
    <name evidence="3" type="ORF">AD952_14600</name>
</gene>
<dbReference type="AlphaFoldDB" id="A0A149ULL8"/>
<comment type="caution">
    <text evidence="3">The sequence shown here is derived from an EMBL/GenBank/DDBJ whole genome shotgun (WGS) entry which is preliminary data.</text>
</comment>
<feature type="non-terminal residue" evidence="3">
    <location>
        <position position="83"/>
    </location>
</feature>